<accession>A0A8H7PYY5</accession>
<feature type="domain" description="C2H2-type" evidence="3">
    <location>
        <begin position="318"/>
        <end position="346"/>
    </location>
</feature>
<evidence type="ECO:0000256" key="1">
    <source>
        <dbReference type="PROSITE-ProRule" id="PRU00042"/>
    </source>
</evidence>
<evidence type="ECO:0000256" key="2">
    <source>
        <dbReference type="SAM" id="MobiDB-lite"/>
    </source>
</evidence>
<dbReference type="PROSITE" id="PS00028">
    <property type="entry name" value="ZINC_FINGER_C2H2_1"/>
    <property type="match status" value="3"/>
</dbReference>
<keyword evidence="1" id="KW-0863">Zinc-finger</keyword>
<keyword evidence="5" id="KW-1185">Reference proteome</keyword>
<evidence type="ECO:0000313" key="5">
    <source>
        <dbReference type="Proteomes" id="UP000654370"/>
    </source>
</evidence>
<dbReference type="GO" id="GO:0005634">
    <property type="term" value="C:nucleus"/>
    <property type="evidence" value="ECO:0007669"/>
    <property type="project" value="TreeGrafter"/>
</dbReference>
<dbReference type="GO" id="GO:0006357">
    <property type="term" value="P:regulation of transcription by RNA polymerase II"/>
    <property type="evidence" value="ECO:0007669"/>
    <property type="project" value="TreeGrafter"/>
</dbReference>
<dbReference type="SMART" id="SM00355">
    <property type="entry name" value="ZnF_C2H2"/>
    <property type="match status" value="4"/>
</dbReference>
<keyword evidence="1" id="KW-0862">Zinc</keyword>
<dbReference type="InterPro" id="IPR051061">
    <property type="entry name" value="Zinc_finger_trans_reg"/>
</dbReference>
<sequence length="413" mass="46323">MRKKSTIILGQQPNKRASPKESARNGKLKEIFSRNRTNFSIHKKKVLDFDVTRNKTLDNLPIADSPKTLRVLENRQCEDNNISIQNCYTSLLSMIDAVYPPLICPTCNATFSSRSEAELHHKTSHQAQARFPCMHPHCDLTFHSRGGLRFHISKCHIVEKIRARPPRNPTLLPHGGPRQGHFVTTAVMTVSNMDASITHVNGSDSVQVTSQTPAIQYNRGFISDKSQSPSSSSNDTSSQGNVEDMGYQVVRDPLQSAKDNTTAITSLMSPDSDTQTFAASNNLPHIKVLQWPTKLPRRRKPNLSAASEVLLNAVYDPLRCPSCMATFPRKTNVIKHLVEHHQGEEPYRCVFQQCNHPKRYATREGLIYHILKSHDEQQDDETESDDARTQTDTEDAENTVSDASHDSSTETDA</sequence>
<keyword evidence="1" id="KW-0479">Metal-binding</keyword>
<evidence type="ECO:0000313" key="4">
    <source>
        <dbReference type="EMBL" id="KAG2183284.1"/>
    </source>
</evidence>
<name>A0A8H7PYY5_MORIS</name>
<feature type="domain" description="C2H2-type" evidence="3">
    <location>
        <begin position="102"/>
        <end position="130"/>
    </location>
</feature>
<protein>
    <recommendedName>
        <fullName evidence="3">C2H2-type domain-containing protein</fullName>
    </recommendedName>
</protein>
<proteinExistence type="predicted"/>
<dbReference type="Gene3D" id="3.30.160.60">
    <property type="entry name" value="Classic Zinc Finger"/>
    <property type="match status" value="2"/>
</dbReference>
<dbReference type="EMBL" id="JAEPQZ010000003">
    <property type="protein sequence ID" value="KAG2183284.1"/>
    <property type="molecule type" value="Genomic_DNA"/>
</dbReference>
<dbReference type="GO" id="GO:0003712">
    <property type="term" value="F:transcription coregulator activity"/>
    <property type="evidence" value="ECO:0007669"/>
    <property type="project" value="TreeGrafter"/>
</dbReference>
<dbReference type="InterPro" id="IPR013087">
    <property type="entry name" value="Znf_C2H2_type"/>
</dbReference>
<feature type="region of interest" description="Disordered" evidence="2">
    <location>
        <begin position="1"/>
        <end position="26"/>
    </location>
</feature>
<feature type="region of interest" description="Disordered" evidence="2">
    <location>
        <begin position="373"/>
        <end position="413"/>
    </location>
</feature>
<feature type="region of interest" description="Disordered" evidence="2">
    <location>
        <begin position="221"/>
        <end position="242"/>
    </location>
</feature>
<dbReference type="GO" id="GO:0008270">
    <property type="term" value="F:zinc ion binding"/>
    <property type="evidence" value="ECO:0007669"/>
    <property type="project" value="UniProtKB-KW"/>
</dbReference>
<dbReference type="PANTHER" id="PTHR46179">
    <property type="entry name" value="ZINC FINGER PROTEIN"/>
    <property type="match status" value="1"/>
</dbReference>
<gene>
    <name evidence="4" type="ORF">INT43_006289</name>
</gene>
<reference evidence="4" key="1">
    <citation type="submission" date="2020-12" db="EMBL/GenBank/DDBJ databases">
        <title>Metabolic potential, ecology and presence of endohyphal bacteria is reflected in genomic diversity of Mucoromycotina.</title>
        <authorList>
            <person name="Muszewska A."/>
            <person name="Okrasinska A."/>
            <person name="Steczkiewicz K."/>
            <person name="Drgas O."/>
            <person name="Orlowska M."/>
            <person name="Perlinska-Lenart U."/>
            <person name="Aleksandrzak-Piekarczyk T."/>
            <person name="Szatraj K."/>
            <person name="Zielenkiewicz U."/>
            <person name="Pilsyk S."/>
            <person name="Malc E."/>
            <person name="Mieczkowski P."/>
            <person name="Kruszewska J.S."/>
            <person name="Biernat P."/>
            <person name="Pawlowska J."/>
        </authorList>
    </citation>
    <scope>NUCLEOTIDE SEQUENCE</scope>
    <source>
        <strain evidence="4">WA0000067209</strain>
    </source>
</reference>
<dbReference type="OrthoDB" id="8117402at2759"/>
<dbReference type="PANTHER" id="PTHR46179:SF26">
    <property type="entry name" value="ZINC FINGER PROTEIN 423 HOMOLOG"/>
    <property type="match status" value="1"/>
</dbReference>
<feature type="compositionally biased region" description="Low complexity" evidence="2">
    <location>
        <begin position="223"/>
        <end position="238"/>
    </location>
</feature>
<organism evidence="4 5">
    <name type="scientific">Mortierella isabellina</name>
    <name type="common">Filamentous fungus</name>
    <name type="synonym">Umbelopsis isabellina</name>
    <dbReference type="NCBI Taxonomy" id="91625"/>
    <lineage>
        <taxon>Eukaryota</taxon>
        <taxon>Fungi</taxon>
        <taxon>Fungi incertae sedis</taxon>
        <taxon>Mucoromycota</taxon>
        <taxon>Mucoromycotina</taxon>
        <taxon>Umbelopsidomycetes</taxon>
        <taxon>Umbelopsidales</taxon>
        <taxon>Umbelopsidaceae</taxon>
        <taxon>Umbelopsis</taxon>
    </lineage>
</organism>
<dbReference type="AlphaFoldDB" id="A0A8H7PYY5"/>
<comment type="caution">
    <text evidence="4">The sequence shown here is derived from an EMBL/GenBank/DDBJ whole genome shotgun (WGS) entry which is preliminary data.</text>
</comment>
<feature type="compositionally biased region" description="Basic and acidic residues" evidence="2">
    <location>
        <begin position="403"/>
        <end position="413"/>
    </location>
</feature>
<dbReference type="Proteomes" id="UP000654370">
    <property type="component" value="Unassembled WGS sequence"/>
</dbReference>
<feature type="domain" description="C2H2-type" evidence="3">
    <location>
        <begin position="131"/>
        <end position="161"/>
    </location>
</feature>
<dbReference type="PROSITE" id="PS50157">
    <property type="entry name" value="ZINC_FINGER_C2H2_2"/>
    <property type="match status" value="3"/>
</dbReference>
<evidence type="ECO:0000259" key="3">
    <source>
        <dbReference type="PROSITE" id="PS50157"/>
    </source>
</evidence>